<evidence type="ECO:0000256" key="6">
    <source>
        <dbReference type="ARBA" id="ARBA00022598"/>
    </source>
</evidence>
<dbReference type="InterPro" id="IPR045864">
    <property type="entry name" value="aa-tRNA-synth_II/BPL/LPL"/>
</dbReference>
<dbReference type="Pfam" id="PF01588">
    <property type="entry name" value="tRNA_bind"/>
    <property type="match status" value="1"/>
</dbReference>
<comment type="caution">
    <text evidence="20">The sequence shown here is derived from an EMBL/GenBank/DDBJ whole genome shotgun (WGS) entry which is preliminary data.</text>
</comment>
<dbReference type="PROSITE" id="PS50886">
    <property type="entry name" value="TRBD"/>
    <property type="match status" value="1"/>
</dbReference>
<evidence type="ECO:0000259" key="18">
    <source>
        <dbReference type="PROSITE" id="PS51447"/>
    </source>
</evidence>
<dbReference type="Proteomes" id="UP001209885">
    <property type="component" value="Unassembled WGS sequence"/>
</dbReference>
<dbReference type="HAMAP" id="MF_00283">
    <property type="entry name" value="Phe_tRNA_synth_beta1"/>
    <property type="match status" value="1"/>
</dbReference>
<feature type="domain" description="TRNA-binding" evidence="17">
    <location>
        <begin position="43"/>
        <end position="156"/>
    </location>
</feature>
<dbReference type="NCBIfam" id="TIGR00472">
    <property type="entry name" value="pheT_bact"/>
    <property type="match status" value="1"/>
</dbReference>
<dbReference type="NCBIfam" id="NF045760">
    <property type="entry name" value="YtpR"/>
    <property type="match status" value="1"/>
</dbReference>
<dbReference type="InterPro" id="IPR041616">
    <property type="entry name" value="PheRS_beta_core"/>
</dbReference>
<dbReference type="SUPFAM" id="SSF46955">
    <property type="entry name" value="Putative DNA-binding domain"/>
    <property type="match status" value="1"/>
</dbReference>
<dbReference type="Pfam" id="PF17759">
    <property type="entry name" value="tRNA_synthFbeta"/>
    <property type="match status" value="1"/>
</dbReference>
<feature type="domain" description="FDX-ACB" evidence="18">
    <location>
        <begin position="712"/>
        <end position="805"/>
    </location>
</feature>
<evidence type="ECO:0000256" key="2">
    <source>
        <dbReference type="ARBA" id="ARBA00008653"/>
    </source>
</evidence>
<dbReference type="Gene3D" id="3.50.40.10">
    <property type="entry name" value="Phenylalanyl-trna Synthetase, Chain B, domain 3"/>
    <property type="match status" value="1"/>
</dbReference>
<evidence type="ECO:0000256" key="3">
    <source>
        <dbReference type="ARBA" id="ARBA00011209"/>
    </source>
</evidence>
<organism evidence="20 21">
    <name type="scientific">Mangrovivirga halotolerans</name>
    <dbReference type="NCBI Taxonomy" id="2993936"/>
    <lineage>
        <taxon>Bacteria</taxon>
        <taxon>Pseudomonadati</taxon>
        <taxon>Bacteroidota</taxon>
        <taxon>Cytophagia</taxon>
        <taxon>Cytophagales</taxon>
        <taxon>Mangrovivirgaceae</taxon>
        <taxon>Mangrovivirga</taxon>
    </lineage>
</organism>
<dbReference type="InterPro" id="IPR033714">
    <property type="entry name" value="tRNA_bind_bactPheRS"/>
</dbReference>
<feature type="binding site" evidence="15">
    <location>
        <position position="475"/>
    </location>
    <ligand>
        <name>Mg(2+)</name>
        <dbReference type="ChEBI" id="CHEBI:18420"/>
        <note>shared with alpha subunit</note>
    </ligand>
</feature>
<protein>
    <recommendedName>
        <fullName evidence="15">Phenylalanine--tRNA ligase beta subunit</fullName>
        <ecNumber evidence="15">6.1.1.20</ecNumber>
    </recommendedName>
    <alternativeName>
        <fullName evidence="15">Phenylalanyl-tRNA synthetase beta subunit</fullName>
        <shortName evidence="15">PheRS</shortName>
    </alternativeName>
</protein>
<proteinExistence type="inferred from homology"/>
<feature type="domain" description="B5" evidence="19">
    <location>
        <begin position="411"/>
        <end position="487"/>
    </location>
</feature>
<dbReference type="CDD" id="cd02796">
    <property type="entry name" value="tRNA_bind_bactPheRS"/>
    <property type="match status" value="1"/>
</dbReference>
<name>A0ABT3RUC2_9BACT</name>
<evidence type="ECO:0000256" key="4">
    <source>
        <dbReference type="ARBA" id="ARBA00022490"/>
    </source>
</evidence>
<keyword evidence="6 15" id="KW-0436">Ligase</keyword>
<evidence type="ECO:0000256" key="7">
    <source>
        <dbReference type="ARBA" id="ARBA00022723"/>
    </source>
</evidence>
<comment type="cofactor">
    <cofactor evidence="15">
        <name>Mg(2+)</name>
        <dbReference type="ChEBI" id="CHEBI:18420"/>
    </cofactor>
    <text evidence="15">Binds 2 magnesium ions per tetramer.</text>
</comment>
<dbReference type="InterPro" id="IPR005146">
    <property type="entry name" value="B3/B4_tRNA-bd"/>
</dbReference>
<feature type="binding site" evidence="15">
    <location>
        <position position="474"/>
    </location>
    <ligand>
        <name>Mg(2+)</name>
        <dbReference type="ChEBI" id="CHEBI:18420"/>
        <note>shared with alpha subunit</note>
    </ligand>
</feature>
<dbReference type="InterPro" id="IPR036690">
    <property type="entry name" value="Fdx_antiC-bd_sf"/>
</dbReference>
<keyword evidence="4 15" id="KW-0963">Cytoplasm</keyword>
<feature type="binding site" evidence="15">
    <location>
        <position position="465"/>
    </location>
    <ligand>
        <name>Mg(2+)</name>
        <dbReference type="ChEBI" id="CHEBI:18420"/>
        <note>shared with alpha subunit</note>
    </ligand>
</feature>
<keyword evidence="8 15" id="KW-0547">Nucleotide-binding</keyword>
<dbReference type="InterPro" id="IPR020825">
    <property type="entry name" value="Phe-tRNA_synthase-like_B3/B4"/>
</dbReference>
<dbReference type="InterPro" id="IPR045060">
    <property type="entry name" value="Phe-tRNA-ligase_IIc_bsu"/>
</dbReference>
<dbReference type="SMART" id="SM00873">
    <property type="entry name" value="B3_4"/>
    <property type="match status" value="1"/>
</dbReference>
<feature type="binding site" evidence="15">
    <location>
        <position position="471"/>
    </location>
    <ligand>
        <name>Mg(2+)</name>
        <dbReference type="ChEBI" id="CHEBI:18420"/>
        <note>shared with alpha subunit</note>
    </ligand>
</feature>
<dbReference type="InterPro" id="IPR012340">
    <property type="entry name" value="NA-bd_OB-fold"/>
</dbReference>
<dbReference type="InterPro" id="IPR009061">
    <property type="entry name" value="DNA-bd_dom_put_sf"/>
</dbReference>
<keyword evidence="9 15" id="KW-0067">ATP-binding</keyword>
<dbReference type="InterPro" id="IPR005121">
    <property type="entry name" value="Fdx_antiC-bd"/>
</dbReference>
<dbReference type="SUPFAM" id="SSF54991">
    <property type="entry name" value="Anticodon-binding domain of PheRS"/>
    <property type="match status" value="1"/>
</dbReference>
<dbReference type="CDD" id="cd00769">
    <property type="entry name" value="PheRS_beta_core"/>
    <property type="match status" value="1"/>
</dbReference>
<dbReference type="Gene3D" id="3.30.930.10">
    <property type="entry name" value="Bira Bifunctional Protein, Domain 2"/>
    <property type="match status" value="1"/>
</dbReference>
<dbReference type="SMART" id="SM00896">
    <property type="entry name" value="FDX-ACB"/>
    <property type="match status" value="1"/>
</dbReference>
<evidence type="ECO:0000256" key="14">
    <source>
        <dbReference type="ARBA" id="ARBA00049255"/>
    </source>
</evidence>
<evidence type="ECO:0000256" key="10">
    <source>
        <dbReference type="ARBA" id="ARBA00022842"/>
    </source>
</evidence>
<dbReference type="Pfam" id="PF03147">
    <property type="entry name" value="FDX-ACB"/>
    <property type="match status" value="1"/>
</dbReference>
<evidence type="ECO:0000256" key="11">
    <source>
        <dbReference type="ARBA" id="ARBA00022884"/>
    </source>
</evidence>
<comment type="similarity">
    <text evidence="2 15">Belongs to the phenylalanyl-tRNA synthetase beta subunit family. Type 1 subfamily.</text>
</comment>
<keyword evidence="7 15" id="KW-0479">Metal-binding</keyword>
<dbReference type="RefSeq" id="WP_266057714.1">
    <property type="nucleotide sequence ID" value="NZ_JAPFQN010000008.1"/>
</dbReference>
<evidence type="ECO:0000313" key="20">
    <source>
        <dbReference type="EMBL" id="MCX2745167.1"/>
    </source>
</evidence>
<dbReference type="PROSITE" id="PS51483">
    <property type="entry name" value="B5"/>
    <property type="match status" value="1"/>
</dbReference>
<evidence type="ECO:0000256" key="12">
    <source>
        <dbReference type="ARBA" id="ARBA00022917"/>
    </source>
</evidence>
<dbReference type="Pfam" id="PF03483">
    <property type="entry name" value="B3_4"/>
    <property type="match status" value="1"/>
</dbReference>
<keyword evidence="10 15" id="KW-0460">Magnesium</keyword>
<evidence type="ECO:0000256" key="15">
    <source>
        <dbReference type="HAMAP-Rule" id="MF_00283"/>
    </source>
</evidence>
<keyword evidence="13 15" id="KW-0030">Aminoacyl-tRNA synthetase</keyword>
<sequence length="806" mass="90476">MKISLSWLKDYIDVNNLKIDELEELLTQTGLEVEGIEKFETIKGGLEGIVVGEVLTCDKHPNADKLKVTTVDIGEDEPSHIVCGAPNVDAGQKVLVATVGTTLYPEDSEPFKIKKAKIRGEASYGMICAEDELGIGTSHEGIMVLNTDLPAGTPAAKYLNIESDQIIEIGLTPNRADATSHVGVARDVHAVTGNKIQWPDINSFSTTNTQPPVKVVVENKEACPRYSGVTIEGVEVGPSPEWLQNKLRAIGLTPKNNVVDITNFVLHEIGQPLHAFDVAAIDNNEVRVKTLPKNTVFTTLDGEERKLHEKDLMICNGKDQGMCIAGVFGGEKSGVTEKTTDVFLESAYFNPDYIRSTSQRHLLKTDASFRYERGTDPNICLYALKRAALLIKELTGGEIKGEVIDIYDKPVEPVTVNMKYKNIDRLIGIKIDKQKIKEILERLEIEVSNETEEGFVATVPTYRVDVTREADVIEEIIRIYGLNNIPLRETLSADYLSSFDEKDPGKIYTTTAHYLAGLGFHEIMSNSLTKPQYSDAVEDLNSEEDVVILNKLSEDLGVMRQTMLFGGLEAIARNQNRKQNNLKFFELGKTYRKKGDSYQEGYKLALFVTGDAVEENWQSKAIEADFHYLYGKVLTLLKKFNFDNITNERTSDGVLADGLTLFSNKTPLVKLGLVKNDLTAINDVKMPVWYAEFDWDKMIDKKDNSVVYNEISKFPEVRRDLSLVIDKNISFDDLKETAFKAERKMLKRINVFDVYEGDKIEEGKKAYALSFVLENKDKTLTDKMIDQSMQRLIKAFEKHNNAYIRK</sequence>
<dbReference type="InterPro" id="IPR005147">
    <property type="entry name" value="tRNA_synthase_B5-dom"/>
</dbReference>
<dbReference type="Gene3D" id="3.30.70.380">
    <property type="entry name" value="Ferrodoxin-fold anticodon-binding domain"/>
    <property type="match status" value="1"/>
</dbReference>
<evidence type="ECO:0000259" key="19">
    <source>
        <dbReference type="PROSITE" id="PS51483"/>
    </source>
</evidence>
<evidence type="ECO:0000256" key="5">
    <source>
        <dbReference type="ARBA" id="ARBA00022555"/>
    </source>
</evidence>
<dbReference type="GO" id="GO:0004826">
    <property type="term" value="F:phenylalanine-tRNA ligase activity"/>
    <property type="evidence" value="ECO:0007669"/>
    <property type="project" value="UniProtKB-EC"/>
</dbReference>
<gene>
    <name evidence="15 20" type="primary">pheT</name>
    <name evidence="20" type="ORF">OO013_14905</name>
</gene>
<evidence type="ECO:0000256" key="9">
    <source>
        <dbReference type="ARBA" id="ARBA00022840"/>
    </source>
</evidence>
<evidence type="ECO:0000256" key="16">
    <source>
        <dbReference type="PROSITE-ProRule" id="PRU00209"/>
    </source>
</evidence>
<comment type="subunit">
    <text evidence="3 15">Tetramer of two alpha and two beta subunits.</text>
</comment>
<dbReference type="PANTHER" id="PTHR10947">
    <property type="entry name" value="PHENYLALANYL-TRNA SYNTHETASE BETA CHAIN AND LEUCINE-RICH REPEAT-CONTAINING PROTEIN 47"/>
    <property type="match status" value="1"/>
</dbReference>
<dbReference type="SUPFAM" id="SSF50249">
    <property type="entry name" value="Nucleic acid-binding proteins"/>
    <property type="match status" value="1"/>
</dbReference>
<dbReference type="Pfam" id="PF03484">
    <property type="entry name" value="B5"/>
    <property type="match status" value="1"/>
</dbReference>
<reference evidence="20 21" key="1">
    <citation type="submission" date="2022-11" db="EMBL/GenBank/DDBJ databases">
        <title>The characterization of three novel Bacteroidetes species and genomic analysis of their roles in tidal elemental geochemical cycles.</title>
        <authorList>
            <person name="Ma K."/>
        </authorList>
    </citation>
    <scope>NUCLEOTIDE SEQUENCE [LARGE SCALE GENOMIC DNA]</scope>
    <source>
        <strain evidence="20 21">M17</strain>
    </source>
</reference>
<keyword evidence="5 16" id="KW-0820">tRNA-binding</keyword>
<evidence type="ECO:0000256" key="13">
    <source>
        <dbReference type="ARBA" id="ARBA00023146"/>
    </source>
</evidence>
<comment type="catalytic activity">
    <reaction evidence="14 15">
        <text>tRNA(Phe) + L-phenylalanine + ATP = L-phenylalanyl-tRNA(Phe) + AMP + diphosphate + H(+)</text>
        <dbReference type="Rhea" id="RHEA:19413"/>
        <dbReference type="Rhea" id="RHEA-COMP:9668"/>
        <dbReference type="Rhea" id="RHEA-COMP:9699"/>
        <dbReference type="ChEBI" id="CHEBI:15378"/>
        <dbReference type="ChEBI" id="CHEBI:30616"/>
        <dbReference type="ChEBI" id="CHEBI:33019"/>
        <dbReference type="ChEBI" id="CHEBI:58095"/>
        <dbReference type="ChEBI" id="CHEBI:78442"/>
        <dbReference type="ChEBI" id="CHEBI:78531"/>
        <dbReference type="ChEBI" id="CHEBI:456215"/>
        <dbReference type="EC" id="6.1.1.20"/>
    </reaction>
</comment>
<evidence type="ECO:0000256" key="8">
    <source>
        <dbReference type="ARBA" id="ARBA00022741"/>
    </source>
</evidence>
<dbReference type="SMART" id="SM00874">
    <property type="entry name" value="B5"/>
    <property type="match status" value="1"/>
</dbReference>
<dbReference type="Gene3D" id="2.40.50.140">
    <property type="entry name" value="Nucleic acid-binding proteins"/>
    <property type="match status" value="1"/>
</dbReference>
<dbReference type="PANTHER" id="PTHR10947:SF0">
    <property type="entry name" value="PHENYLALANINE--TRNA LIGASE BETA SUBUNIT"/>
    <property type="match status" value="1"/>
</dbReference>
<dbReference type="Gene3D" id="3.30.56.10">
    <property type="match status" value="2"/>
</dbReference>
<dbReference type="EC" id="6.1.1.20" evidence="15"/>
<comment type="subcellular location">
    <subcellularLocation>
        <location evidence="1 15">Cytoplasm</location>
    </subcellularLocation>
</comment>
<keyword evidence="21" id="KW-1185">Reference proteome</keyword>
<dbReference type="InterPro" id="IPR004532">
    <property type="entry name" value="Phe-tRNA-ligase_IIc_bsu_bact"/>
</dbReference>
<dbReference type="EMBL" id="JAPFQN010000008">
    <property type="protein sequence ID" value="MCX2745167.1"/>
    <property type="molecule type" value="Genomic_DNA"/>
</dbReference>
<keyword evidence="11 16" id="KW-0694">RNA-binding</keyword>
<dbReference type="SUPFAM" id="SSF56037">
    <property type="entry name" value="PheT/TilS domain"/>
    <property type="match status" value="1"/>
</dbReference>
<dbReference type="InterPro" id="IPR002547">
    <property type="entry name" value="tRNA-bd_dom"/>
</dbReference>
<keyword evidence="12 15" id="KW-0648">Protein biosynthesis</keyword>
<evidence type="ECO:0000256" key="1">
    <source>
        <dbReference type="ARBA" id="ARBA00004496"/>
    </source>
</evidence>
<dbReference type="SUPFAM" id="SSF55681">
    <property type="entry name" value="Class II aaRS and biotin synthetases"/>
    <property type="match status" value="1"/>
</dbReference>
<evidence type="ECO:0000259" key="17">
    <source>
        <dbReference type="PROSITE" id="PS50886"/>
    </source>
</evidence>
<evidence type="ECO:0000313" key="21">
    <source>
        <dbReference type="Proteomes" id="UP001209885"/>
    </source>
</evidence>
<accession>A0ABT3RUC2</accession>
<dbReference type="PROSITE" id="PS51447">
    <property type="entry name" value="FDX_ACB"/>
    <property type="match status" value="1"/>
</dbReference>